<reference evidence="4 5" key="1">
    <citation type="submission" date="2024-06" db="EMBL/GenBank/DDBJ databases">
        <title>Complete genome of Phlyctema vagabunda strain 19-DSS-EL-015.</title>
        <authorList>
            <person name="Fiorenzani C."/>
        </authorList>
    </citation>
    <scope>NUCLEOTIDE SEQUENCE [LARGE SCALE GENOMIC DNA]</scope>
    <source>
        <strain evidence="4 5">19-DSS-EL-015</strain>
    </source>
</reference>
<name>A0ABR4PQB4_9HELO</name>
<comment type="caution">
    <text evidence="4">The sequence shown here is derived from an EMBL/GenBank/DDBJ whole genome shotgun (WGS) entry which is preliminary data.</text>
</comment>
<dbReference type="InterPro" id="IPR043162">
    <property type="entry name" value="DOCK_C_lobe_C"/>
</dbReference>
<dbReference type="Proteomes" id="UP001629113">
    <property type="component" value="Unassembled WGS sequence"/>
</dbReference>
<dbReference type="InterPro" id="IPR043161">
    <property type="entry name" value="DOCK_C_lobe_A"/>
</dbReference>
<evidence type="ECO:0000313" key="5">
    <source>
        <dbReference type="Proteomes" id="UP001629113"/>
    </source>
</evidence>
<evidence type="ECO:0000256" key="1">
    <source>
        <dbReference type="PROSITE-ProRule" id="PRU00984"/>
    </source>
</evidence>
<feature type="compositionally biased region" description="Polar residues" evidence="2">
    <location>
        <begin position="351"/>
        <end position="361"/>
    </location>
</feature>
<dbReference type="InterPro" id="IPR027357">
    <property type="entry name" value="DOCKER_dom"/>
</dbReference>
<evidence type="ECO:0000259" key="3">
    <source>
        <dbReference type="PROSITE" id="PS51651"/>
    </source>
</evidence>
<dbReference type="Gene3D" id="1.20.58.740">
    <property type="match status" value="1"/>
</dbReference>
<dbReference type="EMBL" id="JBFCZG010000002">
    <property type="protein sequence ID" value="KAL3425484.1"/>
    <property type="molecule type" value="Genomic_DNA"/>
</dbReference>
<evidence type="ECO:0000256" key="2">
    <source>
        <dbReference type="SAM" id="MobiDB-lite"/>
    </source>
</evidence>
<feature type="compositionally biased region" description="Polar residues" evidence="2">
    <location>
        <begin position="442"/>
        <end position="460"/>
    </location>
</feature>
<accession>A0ABR4PQB4</accession>
<sequence length="490" mass="54785">MIKYFEEGESWGCALNAYKELQRQYEDNVFDYAKLARTQRAIATIYETIAKSEKLVPKYFRVIFRGMGFPPGLRDKEFIYQGSPTERTSAFADRMLEQHPAAQIVTSGDVDDVEGQFLQISSVTPHRDYDHHVFQRAKVPQVIRDYLLAAQPRSFSVTASRNTSGPVAEHHAEKIVYTSEVSFPTILQRSEIVSVERVKLSTLQTALERISRKTYEIAGVEKRVADGEEDMIPLLTEALNISVSPYSEPSVSRYRELLPSTIDNESLEEVELSHLESALKVALIDHALMIKRCLAMSSKSSSPLLRTSHEELSQNFEATFAPELASFAAPQPRDRTPTPTWALPSPEGMNGSHSLNGTPDLNESLVLDSQRPSRQDRGNRLSFLRRTQTDPIHQTNGHTPPDSGSERSRSKDNRRSFFGGPKLDEEDEASYEWLAETGATGRRSSSSNRPDTATTSNSAVGNVRKRLSMLKLGKKSSKASVLVSSVVEEE</sequence>
<dbReference type="InterPro" id="IPR026791">
    <property type="entry name" value="DOCK"/>
</dbReference>
<organism evidence="4 5">
    <name type="scientific">Phlyctema vagabunda</name>
    <dbReference type="NCBI Taxonomy" id="108571"/>
    <lineage>
        <taxon>Eukaryota</taxon>
        <taxon>Fungi</taxon>
        <taxon>Dikarya</taxon>
        <taxon>Ascomycota</taxon>
        <taxon>Pezizomycotina</taxon>
        <taxon>Leotiomycetes</taxon>
        <taxon>Helotiales</taxon>
        <taxon>Dermateaceae</taxon>
        <taxon>Phlyctema</taxon>
    </lineage>
</organism>
<protein>
    <submittedName>
        <fullName evidence="4">SH3 domain-containing protein</fullName>
    </submittedName>
</protein>
<feature type="compositionally biased region" description="Polar residues" evidence="2">
    <location>
        <begin position="385"/>
        <end position="398"/>
    </location>
</feature>
<comment type="similarity">
    <text evidence="1">Belongs to the DOCK family.</text>
</comment>
<dbReference type="CDD" id="cd11684">
    <property type="entry name" value="DHR2_DOCK"/>
    <property type="match status" value="1"/>
</dbReference>
<dbReference type="PROSITE" id="PS51651">
    <property type="entry name" value="DOCKER"/>
    <property type="match status" value="1"/>
</dbReference>
<feature type="domain" description="DOCKER" evidence="3">
    <location>
        <begin position="1"/>
        <end position="332"/>
    </location>
</feature>
<keyword evidence="5" id="KW-1185">Reference proteome</keyword>
<dbReference type="PANTHER" id="PTHR45653">
    <property type="entry name" value="DEDICATOR OF CYTOKINESIS"/>
    <property type="match status" value="1"/>
</dbReference>
<dbReference type="Gene3D" id="1.25.40.410">
    <property type="match status" value="1"/>
</dbReference>
<feature type="compositionally biased region" description="Basic and acidic residues" evidence="2">
    <location>
        <begin position="404"/>
        <end position="415"/>
    </location>
</feature>
<proteinExistence type="inferred from homology"/>
<feature type="region of interest" description="Disordered" evidence="2">
    <location>
        <begin position="327"/>
        <end position="463"/>
    </location>
</feature>
<dbReference type="PANTHER" id="PTHR45653:SF10">
    <property type="entry name" value="MYOBLAST CITY, ISOFORM B"/>
    <property type="match status" value="1"/>
</dbReference>
<gene>
    <name evidence="4" type="ORF">PVAG01_02275</name>
</gene>
<evidence type="ECO:0000313" key="4">
    <source>
        <dbReference type="EMBL" id="KAL3425484.1"/>
    </source>
</evidence>